<protein>
    <submittedName>
        <fullName evidence="1">Carboxyvinyl-carboxyphosphonate phosphorylmutase</fullName>
        <ecNumber evidence="1">2.7.8.23</ecNumber>
    </submittedName>
</protein>
<name>A0A679JCW0_VARPD</name>
<proteinExistence type="predicted"/>
<dbReference type="InterPro" id="IPR039556">
    <property type="entry name" value="ICL/PEPM"/>
</dbReference>
<dbReference type="Pfam" id="PF13714">
    <property type="entry name" value="PEP_mutase"/>
    <property type="match status" value="1"/>
</dbReference>
<organism evidence="1">
    <name type="scientific">Variovorax paradoxus</name>
    <dbReference type="NCBI Taxonomy" id="34073"/>
    <lineage>
        <taxon>Bacteria</taxon>
        <taxon>Pseudomonadati</taxon>
        <taxon>Pseudomonadota</taxon>
        <taxon>Betaproteobacteria</taxon>
        <taxon>Burkholderiales</taxon>
        <taxon>Comamonadaceae</taxon>
        <taxon>Variovorax</taxon>
    </lineage>
</organism>
<reference evidence="1" key="1">
    <citation type="submission" date="2019-12" db="EMBL/GenBank/DDBJ databases">
        <authorList>
            <person name="Cremers G."/>
        </authorList>
    </citation>
    <scope>NUCLEOTIDE SEQUENCE</scope>
    <source>
        <strain evidence="1">Vvax</strain>
    </source>
</reference>
<evidence type="ECO:0000313" key="1">
    <source>
        <dbReference type="EMBL" id="CAA2106522.1"/>
    </source>
</evidence>
<dbReference type="Gene3D" id="3.20.20.60">
    <property type="entry name" value="Phosphoenolpyruvate-binding domains"/>
    <property type="match status" value="1"/>
</dbReference>
<dbReference type="CDD" id="cd00377">
    <property type="entry name" value="ICL_PEPM"/>
    <property type="match status" value="1"/>
</dbReference>
<dbReference type="EC" id="2.7.8.23" evidence="1"/>
<dbReference type="InterPro" id="IPR015813">
    <property type="entry name" value="Pyrv/PenolPyrv_kinase-like_dom"/>
</dbReference>
<dbReference type="AlphaFoldDB" id="A0A679JCW0"/>
<dbReference type="InterPro" id="IPR040442">
    <property type="entry name" value="Pyrv_kinase-like_dom_sf"/>
</dbReference>
<dbReference type="EMBL" id="LR743507">
    <property type="protein sequence ID" value="CAA2106522.1"/>
    <property type="molecule type" value="Genomic_DNA"/>
</dbReference>
<sequence length="278" mass="28818">MTDTTSRHATGGTVSLFRRLHDATAAPLVLPNAWDAVSARLFESAGAKAVATTSAGLAWALGYADGRALPVDEAVGAAARMARVLGVPLSVDIENGYSDDPKAVVGLVQRLVDIGVAGINIEDGHDDPEVLSRKIGAIREFLARTHADLFVNARTDVLLAGLAEPSKRVEETIRRATQYAAAGADGLFVPGLHEPTDIESVARATPLPLNVMAWGGLPAAASLATLGVRRLSAGSAIPQLAWATAGRAAKDFLGTGRSDALLAGAKPFGEVQQLFRSA</sequence>
<dbReference type="GO" id="GO:0008807">
    <property type="term" value="F:carboxyvinyl-carboxyphosphonate phosphorylmutase activity"/>
    <property type="evidence" value="ECO:0007669"/>
    <property type="project" value="UniProtKB-EC"/>
</dbReference>
<accession>A0A679JCW0</accession>
<dbReference type="SUPFAM" id="SSF51621">
    <property type="entry name" value="Phosphoenolpyruvate/pyruvate domain"/>
    <property type="match status" value="1"/>
</dbReference>
<dbReference type="PANTHER" id="PTHR42905">
    <property type="entry name" value="PHOSPHOENOLPYRUVATE CARBOXYLASE"/>
    <property type="match status" value="1"/>
</dbReference>
<gene>
    <name evidence="1" type="primary">bcpA_3</name>
    <name evidence="1" type="ORF">VVAX_03781</name>
</gene>
<dbReference type="PANTHER" id="PTHR42905:SF16">
    <property type="entry name" value="CARBOXYPHOSPHONOENOLPYRUVATE PHOSPHONOMUTASE-LIKE PROTEIN (AFU_ORTHOLOGUE AFUA_5G07230)"/>
    <property type="match status" value="1"/>
</dbReference>
<keyword evidence="1" id="KW-0808">Transferase</keyword>
<dbReference type="RefSeq" id="WP_339091349.1">
    <property type="nucleotide sequence ID" value="NZ_LR743507.1"/>
</dbReference>